<evidence type="ECO:0000313" key="2">
    <source>
        <dbReference type="EMBL" id="KAK7306290.1"/>
    </source>
</evidence>
<keyword evidence="3" id="KW-1185">Reference proteome</keyword>
<sequence length="237" mass="26205">MPSLNINRIVKSSREVQRSLAQLNGGISFAILVLNHLSKSGLGAMVGDVILVLCSACVPTPTAPLQRTWPDHIRMHALVYVYDPSPTTSMMAKSSMQSLHAFLPCLKERKRSWHHLQAQTNVVATEALGPNSHGLVWLCPSSCSVLEGGTTGCLKHLKPLTMRRPCEITRALNHVNDILMEPRHPTQSKHYHGEVAGSVAYAKRSREEPYLSYEKPCKQGRAFDPNTPGEQNFGFSK</sequence>
<reference evidence="2 3" key="1">
    <citation type="submission" date="2024-01" db="EMBL/GenBank/DDBJ databases">
        <title>The genomes of 5 underutilized Papilionoideae crops provide insights into root nodulation and disease resistanc.</title>
        <authorList>
            <person name="Jiang F."/>
        </authorList>
    </citation>
    <scope>NUCLEOTIDE SEQUENCE [LARGE SCALE GENOMIC DNA]</scope>
    <source>
        <strain evidence="2">LVBAO_FW01</strain>
        <tissue evidence="2">Leaves</tissue>
    </source>
</reference>
<evidence type="ECO:0000313" key="3">
    <source>
        <dbReference type="Proteomes" id="UP001367508"/>
    </source>
</evidence>
<organism evidence="2 3">
    <name type="scientific">Canavalia gladiata</name>
    <name type="common">Sword bean</name>
    <name type="synonym">Dolichos gladiatus</name>
    <dbReference type="NCBI Taxonomy" id="3824"/>
    <lineage>
        <taxon>Eukaryota</taxon>
        <taxon>Viridiplantae</taxon>
        <taxon>Streptophyta</taxon>
        <taxon>Embryophyta</taxon>
        <taxon>Tracheophyta</taxon>
        <taxon>Spermatophyta</taxon>
        <taxon>Magnoliopsida</taxon>
        <taxon>eudicotyledons</taxon>
        <taxon>Gunneridae</taxon>
        <taxon>Pentapetalae</taxon>
        <taxon>rosids</taxon>
        <taxon>fabids</taxon>
        <taxon>Fabales</taxon>
        <taxon>Fabaceae</taxon>
        <taxon>Papilionoideae</taxon>
        <taxon>50 kb inversion clade</taxon>
        <taxon>NPAAA clade</taxon>
        <taxon>indigoferoid/millettioid clade</taxon>
        <taxon>Phaseoleae</taxon>
        <taxon>Canavalia</taxon>
    </lineage>
</organism>
<evidence type="ECO:0000256" key="1">
    <source>
        <dbReference type="SAM" id="MobiDB-lite"/>
    </source>
</evidence>
<dbReference type="AlphaFoldDB" id="A0AAN9PNL2"/>
<feature type="region of interest" description="Disordered" evidence="1">
    <location>
        <begin position="217"/>
        <end position="237"/>
    </location>
</feature>
<name>A0AAN9PNL2_CANGL</name>
<dbReference type="Proteomes" id="UP001367508">
    <property type="component" value="Unassembled WGS sequence"/>
</dbReference>
<feature type="compositionally biased region" description="Polar residues" evidence="1">
    <location>
        <begin position="228"/>
        <end position="237"/>
    </location>
</feature>
<protein>
    <submittedName>
        <fullName evidence="2">Uncharacterized protein</fullName>
    </submittedName>
</protein>
<comment type="caution">
    <text evidence="2">The sequence shown here is derived from an EMBL/GenBank/DDBJ whole genome shotgun (WGS) entry which is preliminary data.</text>
</comment>
<accession>A0AAN9PNL2</accession>
<gene>
    <name evidence="2" type="ORF">VNO77_44217</name>
</gene>
<proteinExistence type="predicted"/>
<dbReference type="EMBL" id="JAYMYQ010000011">
    <property type="protein sequence ID" value="KAK7306290.1"/>
    <property type="molecule type" value="Genomic_DNA"/>
</dbReference>